<dbReference type="GO" id="GO:0051301">
    <property type="term" value="P:cell division"/>
    <property type="evidence" value="ECO:0007669"/>
    <property type="project" value="InterPro"/>
</dbReference>
<keyword evidence="5 11" id="KW-0812">Transmembrane</keyword>
<keyword evidence="6 11" id="KW-0133">Cell shape</keyword>
<keyword evidence="2 11" id="KW-1003">Cell membrane</keyword>
<dbReference type="GO" id="GO:0005886">
    <property type="term" value="C:plasma membrane"/>
    <property type="evidence" value="ECO:0007669"/>
    <property type="project" value="UniProtKB-SubCell"/>
</dbReference>
<dbReference type="PANTHER" id="PTHR30474">
    <property type="entry name" value="CELL CYCLE PROTEIN"/>
    <property type="match status" value="1"/>
</dbReference>
<dbReference type="InterPro" id="IPR018365">
    <property type="entry name" value="Cell_cycle_FtsW-rel_CS"/>
</dbReference>
<evidence type="ECO:0000256" key="2">
    <source>
        <dbReference type="ARBA" id="ARBA00022475"/>
    </source>
</evidence>
<comment type="catalytic activity">
    <reaction evidence="11">
        <text>[GlcNAc-(1-&gt;4)-Mur2Ac(oyl-L-Ala-gamma-D-Glu-L-Lys-D-Ala-D-Ala)](n)-di-trans,octa-cis-undecaprenyl diphosphate + beta-D-GlcNAc-(1-&gt;4)-Mur2Ac(oyl-L-Ala-gamma-D-Glu-L-Lys-D-Ala-D-Ala)-di-trans,octa-cis-undecaprenyl diphosphate = [GlcNAc-(1-&gt;4)-Mur2Ac(oyl-L-Ala-gamma-D-Glu-L-Lys-D-Ala-D-Ala)](n+1)-di-trans,octa-cis-undecaprenyl diphosphate + di-trans,octa-cis-undecaprenyl diphosphate + H(+)</text>
        <dbReference type="Rhea" id="RHEA:23708"/>
        <dbReference type="Rhea" id="RHEA-COMP:9602"/>
        <dbReference type="Rhea" id="RHEA-COMP:9603"/>
        <dbReference type="ChEBI" id="CHEBI:15378"/>
        <dbReference type="ChEBI" id="CHEBI:58405"/>
        <dbReference type="ChEBI" id="CHEBI:60033"/>
        <dbReference type="ChEBI" id="CHEBI:78435"/>
        <dbReference type="EC" id="2.4.99.28"/>
    </reaction>
</comment>
<evidence type="ECO:0000256" key="9">
    <source>
        <dbReference type="ARBA" id="ARBA00023136"/>
    </source>
</evidence>
<evidence type="ECO:0000256" key="7">
    <source>
        <dbReference type="ARBA" id="ARBA00022984"/>
    </source>
</evidence>
<evidence type="ECO:0000256" key="5">
    <source>
        <dbReference type="ARBA" id="ARBA00022692"/>
    </source>
</evidence>
<organism evidence="12 13">
    <name type="scientific">Velamenicoccus archaeovorus</name>
    <dbReference type="NCBI Taxonomy" id="1930593"/>
    <lineage>
        <taxon>Bacteria</taxon>
        <taxon>Pseudomonadati</taxon>
        <taxon>Candidatus Omnitrophota</taxon>
        <taxon>Candidatus Velamenicoccus</taxon>
    </lineage>
</organism>
<protein>
    <recommendedName>
        <fullName evidence="11">Peptidoglycan glycosyltransferase RodA</fullName>
        <shortName evidence="11">PGT</shortName>
        <ecNumber evidence="11">2.4.99.28</ecNumber>
    </recommendedName>
    <alternativeName>
        <fullName evidence="11">Cell elongation protein RodA</fullName>
    </alternativeName>
    <alternativeName>
        <fullName evidence="11">Cell wall polymerase</fullName>
    </alternativeName>
    <alternativeName>
        <fullName evidence="11">Peptidoglycan polymerase</fullName>
        <shortName evidence="11">PG polymerase</shortName>
    </alternativeName>
</protein>
<dbReference type="Proteomes" id="UP000287243">
    <property type="component" value="Chromosome"/>
</dbReference>
<dbReference type="EMBL" id="CP019384">
    <property type="protein sequence ID" value="QAT17247.1"/>
    <property type="molecule type" value="Genomic_DNA"/>
</dbReference>
<accession>A0A410P4V7</accession>
<keyword evidence="3 11" id="KW-0328">Glycosyltransferase</keyword>
<feature type="transmembrane region" description="Helical" evidence="11">
    <location>
        <begin position="275"/>
        <end position="296"/>
    </location>
</feature>
<evidence type="ECO:0000256" key="8">
    <source>
        <dbReference type="ARBA" id="ARBA00022989"/>
    </source>
</evidence>
<evidence type="ECO:0000256" key="11">
    <source>
        <dbReference type="HAMAP-Rule" id="MF_02079"/>
    </source>
</evidence>
<dbReference type="Pfam" id="PF01098">
    <property type="entry name" value="FTSW_RODA_SPOVE"/>
    <property type="match status" value="1"/>
</dbReference>
<proteinExistence type="inferred from homology"/>
<dbReference type="GO" id="GO:0032153">
    <property type="term" value="C:cell division site"/>
    <property type="evidence" value="ECO:0007669"/>
    <property type="project" value="TreeGrafter"/>
</dbReference>
<evidence type="ECO:0000256" key="6">
    <source>
        <dbReference type="ARBA" id="ARBA00022960"/>
    </source>
</evidence>
<dbReference type="GO" id="GO:0071555">
    <property type="term" value="P:cell wall organization"/>
    <property type="evidence" value="ECO:0007669"/>
    <property type="project" value="UniProtKB-KW"/>
</dbReference>
<keyword evidence="9 11" id="KW-0472">Membrane</keyword>
<keyword evidence="10 11" id="KW-0961">Cell wall biogenesis/degradation</keyword>
<dbReference type="PROSITE" id="PS51257">
    <property type="entry name" value="PROKAR_LIPOPROTEIN"/>
    <property type="match status" value="1"/>
</dbReference>
<comment type="pathway">
    <text evidence="11">Cell wall biogenesis; peptidoglycan biosynthesis.</text>
</comment>
<keyword evidence="13" id="KW-1185">Reference proteome</keyword>
<name>A0A410P4V7_VELA1</name>
<dbReference type="AlphaFoldDB" id="A0A410P4V7"/>
<comment type="similarity">
    <text evidence="11">Belongs to the SEDS family. MrdB/RodA subfamily.</text>
</comment>
<dbReference type="NCBIfam" id="NF037961">
    <property type="entry name" value="RodA_shape"/>
    <property type="match status" value="1"/>
</dbReference>
<keyword evidence="4 11" id="KW-0808">Transferase</keyword>
<dbReference type="GO" id="GO:0009252">
    <property type="term" value="P:peptidoglycan biosynthetic process"/>
    <property type="evidence" value="ECO:0007669"/>
    <property type="project" value="UniProtKB-UniRule"/>
</dbReference>
<keyword evidence="7 11" id="KW-0573">Peptidoglycan synthesis</keyword>
<comment type="function">
    <text evidence="11">Peptidoglycan polymerase that is essential for cell wall elongation.</text>
</comment>
<feature type="transmembrane region" description="Helical" evidence="11">
    <location>
        <begin position="341"/>
        <end position="363"/>
    </location>
</feature>
<feature type="transmembrane region" description="Helical" evidence="11">
    <location>
        <begin position="40"/>
        <end position="59"/>
    </location>
</feature>
<dbReference type="EC" id="2.4.99.28" evidence="11"/>
<feature type="transmembrane region" description="Helical" evidence="11">
    <location>
        <begin position="308"/>
        <end position="329"/>
    </location>
</feature>
<dbReference type="OrthoDB" id="9812661at2"/>
<feature type="transmembrane region" description="Helical" evidence="11">
    <location>
        <begin position="71"/>
        <end position="90"/>
    </location>
</feature>
<feature type="transmembrane region" description="Helical" evidence="11">
    <location>
        <begin position="9"/>
        <end position="28"/>
    </location>
</feature>
<evidence type="ECO:0000256" key="4">
    <source>
        <dbReference type="ARBA" id="ARBA00022679"/>
    </source>
</evidence>
<evidence type="ECO:0000313" key="12">
    <source>
        <dbReference type="EMBL" id="QAT17247.1"/>
    </source>
</evidence>
<dbReference type="RefSeq" id="WP_128700013.1">
    <property type="nucleotide sequence ID" value="NZ_CP019384.1"/>
</dbReference>
<dbReference type="NCBIfam" id="TIGR02210">
    <property type="entry name" value="rodA_shape"/>
    <property type="match status" value="1"/>
</dbReference>
<dbReference type="InterPro" id="IPR001182">
    <property type="entry name" value="FtsW/RodA"/>
</dbReference>
<dbReference type="HAMAP" id="MF_02079">
    <property type="entry name" value="PGT_RodA"/>
    <property type="match status" value="1"/>
</dbReference>
<dbReference type="PROSITE" id="PS00428">
    <property type="entry name" value="FTSW_RODA_SPOVE"/>
    <property type="match status" value="1"/>
</dbReference>
<feature type="transmembrane region" description="Helical" evidence="11">
    <location>
        <begin position="164"/>
        <end position="181"/>
    </location>
</feature>
<dbReference type="GO" id="GO:0008955">
    <property type="term" value="F:peptidoglycan glycosyltransferase activity"/>
    <property type="evidence" value="ECO:0007669"/>
    <property type="project" value="UniProtKB-UniRule"/>
</dbReference>
<dbReference type="GO" id="GO:0008360">
    <property type="term" value="P:regulation of cell shape"/>
    <property type="evidence" value="ECO:0007669"/>
    <property type="project" value="UniProtKB-KW"/>
</dbReference>
<reference evidence="12 13" key="1">
    <citation type="submission" date="2017-01" db="EMBL/GenBank/DDBJ databases">
        <title>First insights into the biology of 'candidatus Vampirococcus archaeovorus'.</title>
        <authorList>
            <person name="Kizina J."/>
            <person name="Jordan S."/>
            <person name="Stueber K."/>
            <person name="Reinhardt R."/>
            <person name="Harder J."/>
        </authorList>
    </citation>
    <scope>NUCLEOTIDE SEQUENCE [LARGE SCALE GENOMIC DNA]</scope>
    <source>
        <strain evidence="12 13">LiM</strain>
    </source>
</reference>
<gene>
    <name evidence="11" type="primary">rodA</name>
    <name evidence="12" type="ORF">BU251_05645</name>
</gene>
<evidence type="ECO:0000313" key="13">
    <source>
        <dbReference type="Proteomes" id="UP000287243"/>
    </source>
</evidence>
<feature type="transmembrane region" description="Helical" evidence="11">
    <location>
        <begin position="110"/>
        <end position="128"/>
    </location>
</feature>
<evidence type="ECO:0000256" key="1">
    <source>
        <dbReference type="ARBA" id="ARBA00004141"/>
    </source>
</evidence>
<sequence length="366" mass="40233">MMTARPQKVIVIVVFLILFFGILCLFSSCHQKGEFVKKDIFVKQLLWVGVGWGVLLLASRHDYRSFKGWGVPLYVVSVVTLAHVLFSGRAIMGAQRWISLGEFSFQPSELGKFALILVLAGYFSIKTGEELQAQPQSLGCFRGLLLPLGITLLPTGLVLLQPDLGTAIVYLFIFATIAFLAEVRLRYLAGAAVAGLASLPLFWHVLKDYQRSRLLVFLNPNIDPLGAGYTIIQSKIAIGSGRFFGKGWMSGTQSQLNFLAERHTDFIFSVWGEEWGFLGSFFLVVMYAILIIMILRVAALSRDIFGRLLAAGVAALIFFHAFINVAMNIGMSPVVGLPLPFMSYGGSSLVINMAAIGIVLNIARQK</sequence>
<keyword evidence="8 11" id="KW-1133">Transmembrane helix</keyword>
<feature type="transmembrane region" description="Helical" evidence="11">
    <location>
        <begin position="188"/>
        <end position="206"/>
    </location>
</feature>
<comment type="subcellular location">
    <subcellularLocation>
        <location evidence="11">Cell membrane</location>
        <topology evidence="11">Multi-pass membrane protein</topology>
    </subcellularLocation>
    <subcellularLocation>
        <location evidence="1">Membrane</location>
        <topology evidence="1">Multi-pass membrane protein</topology>
    </subcellularLocation>
</comment>
<dbReference type="KEGG" id="vai:BU251_05645"/>
<evidence type="ECO:0000256" key="10">
    <source>
        <dbReference type="ARBA" id="ARBA00023316"/>
    </source>
</evidence>
<dbReference type="InterPro" id="IPR011923">
    <property type="entry name" value="RodA/MrdB"/>
</dbReference>
<feature type="transmembrane region" description="Helical" evidence="11">
    <location>
        <begin position="140"/>
        <end position="158"/>
    </location>
</feature>
<dbReference type="UniPathway" id="UPA00219"/>
<evidence type="ECO:0000256" key="3">
    <source>
        <dbReference type="ARBA" id="ARBA00022676"/>
    </source>
</evidence>
<dbReference type="PANTHER" id="PTHR30474:SF1">
    <property type="entry name" value="PEPTIDOGLYCAN GLYCOSYLTRANSFERASE MRDB"/>
    <property type="match status" value="1"/>
</dbReference>
<dbReference type="GO" id="GO:0015648">
    <property type="term" value="F:lipid-linked peptidoglycan transporter activity"/>
    <property type="evidence" value="ECO:0007669"/>
    <property type="project" value="TreeGrafter"/>
</dbReference>